<evidence type="ECO:0000256" key="1">
    <source>
        <dbReference type="ARBA" id="ARBA00004141"/>
    </source>
</evidence>
<feature type="transmembrane region" description="Helical" evidence="7">
    <location>
        <begin position="432"/>
        <end position="456"/>
    </location>
</feature>
<dbReference type="GO" id="GO:0030659">
    <property type="term" value="C:cytoplasmic vesicle membrane"/>
    <property type="evidence" value="ECO:0007669"/>
    <property type="project" value="TreeGrafter"/>
</dbReference>
<reference evidence="11" key="1">
    <citation type="submission" date="2021-06" db="EMBL/GenBank/DDBJ databases">
        <authorList>
            <person name="Hodson N. C."/>
            <person name="Mongue J. A."/>
            <person name="Jaron S. K."/>
        </authorList>
    </citation>
    <scope>NUCLEOTIDE SEQUENCE</scope>
</reference>
<dbReference type="InterPro" id="IPR043926">
    <property type="entry name" value="ABCG_dom"/>
</dbReference>
<organism evidence="11 12">
    <name type="scientific">Allacma fusca</name>
    <dbReference type="NCBI Taxonomy" id="39272"/>
    <lineage>
        <taxon>Eukaryota</taxon>
        <taxon>Metazoa</taxon>
        <taxon>Ecdysozoa</taxon>
        <taxon>Arthropoda</taxon>
        <taxon>Hexapoda</taxon>
        <taxon>Collembola</taxon>
        <taxon>Symphypleona</taxon>
        <taxon>Sminthuridae</taxon>
        <taxon>Allacma</taxon>
    </lineage>
</organism>
<feature type="domain" description="ABC transporter" evidence="8">
    <location>
        <begin position="1"/>
        <end position="113"/>
    </location>
</feature>
<comment type="subcellular location">
    <subcellularLocation>
        <location evidence="1">Membrane</location>
        <topology evidence="1">Multi-pass membrane protein</topology>
    </subcellularLocation>
</comment>
<accession>A0A8J2LM79</accession>
<dbReference type="Pfam" id="PF00005">
    <property type="entry name" value="ABC_tran"/>
    <property type="match status" value="1"/>
</dbReference>
<name>A0A8J2LM79_9HEXA</name>
<proteinExistence type="inferred from homology"/>
<dbReference type="InterPro" id="IPR003439">
    <property type="entry name" value="ABC_transporter-like_ATP-bd"/>
</dbReference>
<keyword evidence="12" id="KW-1185">Reference proteome</keyword>
<dbReference type="GO" id="GO:0016887">
    <property type="term" value="F:ATP hydrolysis activity"/>
    <property type="evidence" value="ECO:0007669"/>
    <property type="project" value="InterPro"/>
</dbReference>
<evidence type="ECO:0000259" key="8">
    <source>
        <dbReference type="Pfam" id="PF00005"/>
    </source>
</evidence>
<dbReference type="Pfam" id="PF19055">
    <property type="entry name" value="ABC2_membrane_7"/>
    <property type="match status" value="1"/>
</dbReference>
<evidence type="ECO:0000256" key="5">
    <source>
        <dbReference type="ARBA" id="ARBA00022989"/>
    </source>
</evidence>
<feature type="domain" description="ABC transporter family G" evidence="10">
    <location>
        <begin position="142"/>
        <end position="198"/>
    </location>
</feature>
<evidence type="ECO:0000256" key="4">
    <source>
        <dbReference type="ARBA" id="ARBA00022692"/>
    </source>
</evidence>
<dbReference type="AlphaFoldDB" id="A0A8J2LM79"/>
<evidence type="ECO:0000256" key="2">
    <source>
        <dbReference type="ARBA" id="ARBA00005814"/>
    </source>
</evidence>
<dbReference type="PANTHER" id="PTHR48041">
    <property type="entry name" value="ABC TRANSPORTER G FAMILY MEMBER 28"/>
    <property type="match status" value="1"/>
</dbReference>
<evidence type="ECO:0000313" key="11">
    <source>
        <dbReference type="EMBL" id="CAG7834649.1"/>
    </source>
</evidence>
<keyword evidence="4 7" id="KW-0812">Transmembrane</keyword>
<dbReference type="OrthoDB" id="66620at2759"/>
<protein>
    <submittedName>
        <fullName evidence="11">Uncharacterized protein</fullName>
    </submittedName>
</protein>
<gene>
    <name evidence="11" type="ORF">AFUS01_LOCUS44130</name>
</gene>
<evidence type="ECO:0000256" key="3">
    <source>
        <dbReference type="ARBA" id="ARBA00022448"/>
    </source>
</evidence>
<dbReference type="Pfam" id="PF01061">
    <property type="entry name" value="ABC2_membrane"/>
    <property type="match status" value="1"/>
</dbReference>
<evidence type="ECO:0000313" key="12">
    <source>
        <dbReference type="Proteomes" id="UP000708208"/>
    </source>
</evidence>
<evidence type="ECO:0000259" key="10">
    <source>
        <dbReference type="Pfam" id="PF19055"/>
    </source>
</evidence>
<evidence type="ECO:0000256" key="6">
    <source>
        <dbReference type="ARBA" id="ARBA00023136"/>
    </source>
</evidence>
<dbReference type="PANTHER" id="PTHR48041:SF139">
    <property type="entry name" value="PROTEIN SCARLET"/>
    <property type="match status" value="1"/>
</dbReference>
<feature type="non-terminal residue" evidence="11">
    <location>
        <position position="1"/>
    </location>
</feature>
<keyword evidence="5 7" id="KW-1133">Transmembrane helix</keyword>
<comment type="caution">
    <text evidence="11">The sequence shown here is derived from an EMBL/GenBank/DDBJ whole genome shotgun (WGS) entry which is preliminary data.</text>
</comment>
<dbReference type="InterPro" id="IPR013525">
    <property type="entry name" value="ABC2_TM"/>
</dbReference>
<keyword evidence="3" id="KW-0813">Transport</keyword>
<dbReference type="InterPro" id="IPR050352">
    <property type="entry name" value="ABCG_transporters"/>
</dbReference>
<feature type="domain" description="ABC-2 type transporter transmembrane" evidence="9">
    <location>
        <begin position="255"/>
        <end position="465"/>
    </location>
</feature>
<comment type="similarity">
    <text evidence="2">Belongs to the ABC transporter superfamily. ABCG family. Eye pigment precursor importer (TC 3.A.1.204) subfamily.</text>
</comment>
<evidence type="ECO:0000259" key="9">
    <source>
        <dbReference type="Pfam" id="PF01061"/>
    </source>
</evidence>
<evidence type="ECO:0000256" key="7">
    <source>
        <dbReference type="SAM" id="Phobius"/>
    </source>
</evidence>
<feature type="transmembrane region" description="Helical" evidence="7">
    <location>
        <begin position="308"/>
        <end position="329"/>
    </location>
</feature>
<dbReference type="GO" id="GO:0140359">
    <property type="term" value="F:ABC-type transporter activity"/>
    <property type="evidence" value="ECO:0007669"/>
    <property type="project" value="InterPro"/>
</dbReference>
<feature type="transmembrane region" description="Helical" evidence="7">
    <location>
        <begin position="386"/>
        <end position="411"/>
    </location>
</feature>
<dbReference type="Proteomes" id="UP000708208">
    <property type="component" value="Unassembled WGS sequence"/>
</dbReference>
<keyword evidence="6 7" id="KW-0472">Membrane</keyword>
<dbReference type="GO" id="GO:0005886">
    <property type="term" value="C:plasma membrane"/>
    <property type="evidence" value="ECO:0007669"/>
    <property type="project" value="TreeGrafter"/>
</dbReference>
<dbReference type="GO" id="GO:0005524">
    <property type="term" value="F:ATP binding"/>
    <property type="evidence" value="ECO:0007669"/>
    <property type="project" value="InterPro"/>
</dbReference>
<sequence length="531" mass="59240">QGQVLLNGIPVASQVGHKSAYVYQQDLFVGTLTVSEHLHFMAKLKLHRNTSKKEIKDLLERVINELGLNNCEHTRIGIPGQIQGISGGERKRLAFASEILTDPPLLFCDEPTTGLDSFSAQNLVEMMQKLASRGKTIICTIHQPSSQVFTMFDQLLLLAEGRTAYLGKANEAPAFFQSVNLNCPDQYNPADFYVRTLAVYPGKEESSRAQIGRICDTFASTPAAKKLESEISEQLGQASHKRLYKNGKLPPLWTTQLLWLTWRAFINSYRDPKVHVVRTVQKVIMALLLGVCYLGVKLNQMGIQDIQGAVFIFITENTFPSLYGVLFVFPKQLPLFLRENKAGLYRSDTYYISTMISLLPGFIFEPLIFSSIAYWMIGLRPTAEAFFLTCMVVILTANVSAACGCFFSAAFEDVTIAVTCLLPIDYLLKITGGLFVNIGSLSPSVAWINFVSWFMYANEVLTVTQWDNVTDISCVGAPASLCIPDGQGVIESRSFSETYMFRDFSGLISLYFAFHAAAYTAIFFRSRRNSK</sequence>
<feature type="transmembrane region" description="Helical" evidence="7">
    <location>
        <begin position="504"/>
        <end position="524"/>
    </location>
</feature>
<feature type="transmembrane region" description="Helical" evidence="7">
    <location>
        <begin position="279"/>
        <end position="296"/>
    </location>
</feature>
<feature type="transmembrane region" description="Helical" evidence="7">
    <location>
        <begin position="350"/>
        <end position="374"/>
    </location>
</feature>
<dbReference type="EMBL" id="CAJVCH010570315">
    <property type="protein sequence ID" value="CAG7834649.1"/>
    <property type="molecule type" value="Genomic_DNA"/>
</dbReference>